<keyword evidence="1 2" id="KW-0597">Phosphoprotein</keyword>
<proteinExistence type="predicted"/>
<evidence type="ECO:0000256" key="1">
    <source>
        <dbReference type="ARBA" id="ARBA00022553"/>
    </source>
</evidence>
<dbReference type="PANTHER" id="PTHR44591:SF24">
    <property type="entry name" value="PROTEIN-GLUTAMATE METHYLESTERASE_PROTEIN-GLUTAMINE GLUTAMINASE 1"/>
    <property type="match status" value="1"/>
</dbReference>
<accession>A0ABS6V7B9</accession>
<dbReference type="SMART" id="SM00448">
    <property type="entry name" value="REC"/>
    <property type="match status" value="1"/>
</dbReference>
<gene>
    <name evidence="4" type="ORF">KTQ36_09190</name>
</gene>
<dbReference type="PROSITE" id="PS50110">
    <property type="entry name" value="RESPONSE_REGULATORY"/>
    <property type="match status" value="1"/>
</dbReference>
<feature type="modified residue" description="4-aspartylphosphate" evidence="2">
    <location>
        <position position="59"/>
    </location>
</feature>
<feature type="domain" description="Response regulatory" evidence="3">
    <location>
        <begin position="9"/>
        <end position="119"/>
    </location>
</feature>
<protein>
    <submittedName>
        <fullName evidence="4">Response regulator</fullName>
    </submittedName>
</protein>
<reference evidence="4 5" key="1">
    <citation type="submission" date="2021-07" db="EMBL/GenBank/DDBJ databases">
        <title>The draft genome sequence of Sphingomicrobium sp. B8.</title>
        <authorList>
            <person name="Mu L."/>
        </authorList>
    </citation>
    <scope>NUCLEOTIDE SEQUENCE [LARGE SCALE GENOMIC DNA]</scope>
    <source>
        <strain evidence="4 5">B8</strain>
    </source>
</reference>
<dbReference type="PANTHER" id="PTHR44591">
    <property type="entry name" value="STRESS RESPONSE REGULATOR PROTEIN 1"/>
    <property type="match status" value="1"/>
</dbReference>
<keyword evidence="5" id="KW-1185">Reference proteome</keyword>
<evidence type="ECO:0000313" key="5">
    <source>
        <dbReference type="Proteomes" id="UP000698028"/>
    </source>
</evidence>
<evidence type="ECO:0000259" key="3">
    <source>
        <dbReference type="PROSITE" id="PS50110"/>
    </source>
</evidence>
<evidence type="ECO:0000313" key="4">
    <source>
        <dbReference type="EMBL" id="MBW0145468.1"/>
    </source>
</evidence>
<sequence>MTQQGDKGRVLIVEDSPVIAVDAEQRLQDDGWFVVGPAYDMDQAIDLAKREQFDAAVLDLNIRGEKSFAVMQILHERNIPFLITSGYADWSMPEEWRDRPRLQKPYKLGSLVGAVCELAGADQPSDG</sequence>
<dbReference type="RefSeq" id="WP_218633369.1">
    <property type="nucleotide sequence ID" value="NZ_JAHVAH010000001.1"/>
</dbReference>
<dbReference type="EMBL" id="JAHVAH010000001">
    <property type="protein sequence ID" value="MBW0145468.1"/>
    <property type="molecule type" value="Genomic_DNA"/>
</dbReference>
<dbReference type="Pfam" id="PF00072">
    <property type="entry name" value="Response_reg"/>
    <property type="match status" value="1"/>
</dbReference>
<dbReference type="Proteomes" id="UP000698028">
    <property type="component" value="Unassembled WGS sequence"/>
</dbReference>
<dbReference type="InterPro" id="IPR001789">
    <property type="entry name" value="Sig_transdc_resp-reg_receiver"/>
</dbReference>
<dbReference type="InterPro" id="IPR050595">
    <property type="entry name" value="Bact_response_regulator"/>
</dbReference>
<name>A0ABS6V7B9_9SPHN</name>
<comment type="caution">
    <text evidence="4">The sequence shown here is derived from an EMBL/GenBank/DDBJ whole genome shotgun (WGS) entry which is preliminary data.</text>
</comment>
<organism evidence="4 5">
    <name type="scientific">Sphingomicrobium clamense</name>
    <dbReference type="NCBI Taxonomy" id="2851013"/>
    <lineage>
        <taxon>Bacteria</taxon>
        <taxon>Pseudomonadati</taxon>
        <taxon>Pseudomonadota</taxon>
        <taxon>Alphaproteobacteria</taxon>
        <taxon>Sphingomonadales</taxon>
        <taxon>Sphingomonadaceae</taxon>
        <taxon>Sphingomicrobium</taxon>
    </lineage>
</organism>
<evidence type="ECO:0000256" key="2">
    <source>
        <dbReference type="PROSITE-ProRule" id="PRU00169"/>
    </source>
</evidence>